<organism evidence="3 4">
    <name type="scientific">Iris pallida</name>
    <name type="common">Sweet iris</name>
    <dbReference type="NCBI Taxonomy" id="29817"/>
    <lineage>
        <taxon>Eukaryota</taxon>
        <taxon>Viridiplantae</taxon>
        <taxon>Streptophyta</taxon>
        <taxon>Embryophyta</taxon>
        <taxon>Tracheophyta</taxon>
        <taxon>Spermatophyta</taxon>
        <taxon>Magnoliopsida</taxon>
        <taxon>Liliopsida</taxon>
        <taxon>Asparagales</taxon>
        <taxon>Iridaceae</taxon>
        <taxon>Iridoideae</taxon>
        <taxon>Irideae</taxon>
        <taxon>Iris</taxon>
    </lineage>
</organism>
<evidence type="ECO:0000313" key="4">
    <source>
        <dbReference type="Proteomes" id="UP001140949"/>
    </source>
</evidence>
<evidence type="ECO:0000256" key="1">
    <source>
        <dbReference type="SAM" id="Coils"/>
    </source>
</evidence>
<dbReference type="PANTHER" id="PTHR31016:SF2">
    <property type="entry name" value="OS04G0228100 PROTEIN"/>
    <property type="match status" value="1"/>
</dbReference>
<comment type="caution">
    <text evidence="3">The sequence shown here is derived from an EMBL/GenBank/DDBJ whole genome shotgun (WGS) entry which is preliminary data.</text>
</comment>
<accession>A0AAX6GZU7</accession>
<dbReference type="AlphaFoldDB" id="A0AAX6GZU7"/>
<dbReference type="EMBL" id="JANAVB010014797">
    <property type="protein sequence ID" value="KAJ6833715.1"/>
    <property type="molecule type" value="Genomic_DNA"/>
</dbReference>
<protein>
    <submittedName>
        <fullName evidence="3">Uncharacterized protein</fullName>
    </submittedName>
</protein>
<reference evidence="3" key="1">
    <citation type="journal article" date="2023" name="GigaByte">
        <title>Genome assembly of the bearded iris, Iris pallida Lam.</title>
        <authorList>
            <person name="Bruccoleri R.E."/>
            <person name="Oakeley E.J."/>
            <person name="Faust A.M.E."/>
            <person name="Altorfer M."/>
            <person name="Dessus-Babus S."/>
            <person name="Burckhardt D."/>
            <person name="Oertli M."/>
            <person name="Naumann U."/>
            <person name="Petersen F."/>
            <person name="Wong J."/>
        </authorList>
    </citation>
    <scope>NUCLEOTIDE SEQUENCE</scope>
    <source>
        <strain evidence="3">GSM-AAB239-AS_SAM_17_03QT</strain>
    </source>
</reference>
<evidence type="ECO:0000313" key="3">
    <source>
        <dbReference type="EMBL" id="KAJ6833715.1"/>
    </source>
</evidence>
<proteinExistence type="predicted"/>
<name>A0AAX6GZU7_IRIPA</name>
<evidence type="ECO:0000256" key="2">
    <source>
        <dbReference type="SAM" id="MobiDB-lite"/>
    </source>
</evidence>
<feature type="region of interest" description="Disordered" evidence="2">
    <location>
        <begin position="293"/>
        <end position="319"/>
    </location>
</feature>
<gene>
    <name evidence="3" type="ORF">M6B38_338460</name>
</gene>
<keyword evidence="4" id="KW-1185">Reference proteome</keyword>
<feature type="coiled-coil region" evidence="1">
    <location>
        <begin position="196"/>
        <end position="260"/>
    </location>
</feature>
<feature type="region of interest" description="Disordered" evidence="2">
    <location>
        <begin position="99"/>
        <end position="159"/>
    </location>
</feature>
<feature type="region of interest" description="Disordered" evidence="2">
    <location>
        <begin position="30"/>
        <end position="60"/>
    </location>
</feature>
<dbReference type="Proteomes" id="UP001140949">
    <property type="component" value="Unassembled WGS sequence"/>
</dbReference>
<reference evidence="3" key="2">
    <citation type="submission" date="2023-04" db="EMBL/GenBank/DDBJ databases">
        <authorList>
            <person name="Bruccoleri R.E."/>
            <person name="Oakeley E.J."/>
            <person name="Faust A.-M."/>
            <person name="Dessus-Babus S."/>
            <person name="Altorfer M."/>
            <person name="Burckhardt D."/>
            <person name="Oertli M."/>
            <person name="Naumann U."/>
            <person name="Petersen F."/>
            <person name="Wong J."/>
        </authorList>
    </citation>
    <scope>NUCLEOTIDE SEQUENCE</scope>
    <source>
        <strain evidence="3">GSM-AAB239-AS_SAM_17_03QT</strain>
        <tissue evidence="3">Leaf</tissue>
    </source>
</reference>
<sequence>MDPVSVMISSSPSSEERFWSKLRDRVDTILEQRKPENPRCGGTGGVESSAGKRLRDEEEEDSLLLLRGFDSAASSLSQLTTTLNAAQQGLIDLVKPFSTQVQQREREEGSAEDDEDGHPHAKRHCGPDKLPIKDQGGVSAEKNNAPVAAQEEAASGDGCEEAKPVLADIAKSGNLKKARALAISMASKATTLAKELKMIKTRLSFMQERCSLLEEENKRLRDGVEKGVRAEEDDLVRLQLEALLAEKSRLANENASLTRENQCLHQLVEYHQLATQDLSSPQYEQAIDGMRLDFSSPELEHEDDYAYDHSAHEENSQEE</sequence>
<feature type="compositionally biased region" description="Basic and acidic residues" evidence="2">
    <location>
        <begin position="304"/>
        <end position="319"/>
    </location>
</feature>
<dbReference type="PANTHER" id="PTHR31016">
    <property type="entry name" value="OS04G0228100 PROTEIN"/>
    <property type="match status" value="1"/>
</dbReference>
<keyword evidence="1" id="KW-0175">Coiled coil</keyword>